<dbReference type="EC" id="4.1.2.4" evidence="3 7"/>
<comment type="pathway">
    <text evidence="1">Carbohydrate degradation; 2-deoxy-D-ribose 1-phosphate degradation; D-glyceraldehyde 3-phosphate and acetaldehyde from 2-deoxy-alpha-D-ribose 1-phosphate: step 2/2.</text>
</comment>
<protein>
    <recommendedName>
        <fullName evidence="3 7">Deoxyribose-phosphate aldolase</fullName>
        <ecNumber evidence="3 7">4.1.2.4</ecNumber>
    </recommendedName>
</protein>
<dbReference type="Pfam" id="PF01791">
    <property type="entry name" value="DeoC"/>
    <property type="match status" value="1"/>
</dbReference>
<dbReference type="PIRSF" id="PIRSF001357">
    <property type="entry name" value="DeoC"/>
    <property type="match status" value="1"/>
</dbReference>
<evidence type="ECO:0000313" key="9">
    <source>
        <dbReference type="Proteomes" id="UP000824202"/>
    </source>
</evidence>
<comment type="caution">
    <text evidence="8">The sequence shown here is derived from an EMBL/GenBank/DDBJ whole genome shotgun (WGS) entry which is preliminary data.</text>
</comment>
<evidence type="ECO:0000256" key="3">
    <source>
        <dbReference type="ARBA" id="ARBA00012515"/>
    </source>
</evidence>
<dbReference type="EMBL" id="DXFT01000100">
    <property type="protein sequence ID" value="HIX03492.1"/>
    <property type="molecule type" value="Genomic_DNA"/>
</dbReference>
<dbReference type="Gene3D" id="3.20.20.70">
    <property type="entry name" value="Aldolase class I"/>
    <property type="match status" value="1"/>
</dbReference>
<evidence type="ECO:0000256" key="6">
    <source>
        <dbReference type="ARBA" id="ARBA00048791"/>
    </source>
</evidence>
<dbReference type="InterPro" id="IPR013785">
    <property type="entry name" value="Aldolase_TIM"/>
</dbReference>
<evidence type="ECO:0000256" key="4">
    <source>
        <dbReference type="ARBA" id="ARBA00023239"/>
    </source>
</evidence>
<dbReference type="GO" id="GO:0005737">
    <property type="term" value="C:cytoplasm"/>
    <property type="evidence" value="ECO:0007669"/>
    <property type="project" value="InterPro"/>
</dbReference>
<evidence type="ECO:0000256" key="5">
    <source>
        <dbReference type="ARBA" id="ARBA00023270"/>
    </source>
</evidence>
<dbReference type="InterPro" id="IPR011343">
    <property type="entry name" value="DeoC"/>
</dbReference>
<keyword evidence="5" id="KW-0704">Schiff base</keyword>
<dbReference type="AlphaFoldDB" id="A0A9D2AC63"/>
<evidence type="ECO:0000256" key="1">
    <source>
        <dbReference type="ARBA" id="ARBA00004816"/>
    </source>
</evidence>
<evidence type="ECO:0000256" key="2">
    <source>
        <dbReference type="ARBA" id="ARBA00009473"/>
    </source>
</evidence>
<sequence>MQPIQETLTTFNCANLEDRIRFDLDSVVEKEVKQAYTVKNLELATSCMDYTSLRLADTTESIKNFASDLLKKLKKFELPDVAAICVYPKYVAVAREIMQATGIRTAAVAGNFPTAQTFTEIKLAECRMAIAAGAQEIDTVISVGDLLEKDYEAVYNDLHAIREACQGVTLKVILETGELKDIETIFNASLIAAYAGADFIKTSTGKVPVNATPESVYVMCEALRQFQAQTGKTVGIKIAGGVTKAQTAVRYMTIVRHVLGENWLTPATFRIGASHLMDDIVKEIKALQMLNQEA</sequence>
<keyword evidence="4 8" id="KW-0456">Lyase</keyword>
<comment type="similarity">
    <text evidence="2">Belongs to the DeoC/FbaB aldolase family. DeoC type 2 subfamily.</text>
</comment>
<proteinExistence type="inferred from homology"/>
<evidence type="ECO:0000313" key="8">
    <source>
        <dbReference type="EMBL" id="HIX03492.1"/>
    </source>
</evidence>
<name>A0A9D2AC63_9BACT</name>
<dbReference type="GO" id="GO:0004139">
    <property type="term" value="F:deoxyribose-phosphate aldolase activity"/>
    <property type="evidence" value="ECO:0007669"/>
    <property type="project" value="UniProtKB-UniRule"/>
</dbReference>
<reference evidence="8" key="2">
    <citation type="submission" date="2021-04" db="EMBL/GenBank/DDBJ databases">
        <authorList>
            <person name="Gilroy R."/>
        </authorList>
    </citation>
    <scope>NUCLEOTIDE SEQUENCE</scope>
    <source>
        <strain evidence="8">23274</strain>
    </source>
</reference>
<reference evidence="8" key="1">
    <citation type="journal article" date="2021" name="PeerJ">
        <title>Extensive microbial diversity within the chicken gut microbiome revealed by metagenomics and culture.</title>
        <authorList>
            <person name="Gilroy R."/>
            <person name="Ravi A."/>
            <person name="Getino M."/>
            <person name="Pursley I."/>
            <person name="Horton D.L."/>
            <person name="Alikhan N.F."/>
            <person name="Baker D."/>
            <person name="Gharbi K."/>
            <person name="Hall N."/>
            <person name="Watson M."/>
            <person name="Adriaenssens E.M."/>
            <person name="Foster-Nyarko E."/>
            <person name="Jarju S."/>
            <person name="Secka A."/>
            <person name="Antonio M."/>
            <person name="Oren A."/>
            <person name="Chaudhuri R.R."/>
            <person name="La Ragione R."/>
            <person name="Hildebrand F."/>
            <person name="Pallen M.J."/>
        </authorList>
    </citation>
    <scope>NUCLEOTIDE SEQUENCE</scope>
    <source>
        <strain evidence="8">23274</strain>
    </source>
</reference>
<dbReference type="CDD" id="cd00959">
    <property type="entry name" value="DeoC"/>
    <property type="match status" value="1"/>
</dbReference>
<dbReference type="Proteomes" id="UP000824202">
    <property type="component" value="Unassembled WGS sequence"/>
</dbReference>
<dbReference type="InterPro" id="IPR002915">
    <property type="entry name" value="DeoC/FbaB/LacD_aldolase"/>
</dbReference>
<dbReference type="GO" id="GO:0016052">
    <property type="term" value="P:carbohydrate catabolic process"/>
    <property type="evidence" value="ECO:0007669"/>
    <property type="project" value="TreeGrafter"/>
</dbReference>
<gene>
    <name evidence="8" type="primary">deoC</name>
    <name evidence="8" type="ORF">H9863_05165</name>
</gene>
<dbReference type="NCBIfam" id="TIGR00126">
    <property type="entry name" value="deoC"/>
    <property type="match status" value="1"/>
</dbReference>
<dbReference type="SMART" id="SM01133">
    <property type="entry name" value="DeoC"/>
    <property type="match status" value="1"/>
</dbReference>
<accession>A0A9D2AC63</accession>
<evidence type="ECO:0000256" key="7">
    <source>
        <dbReference type="NCBIfam" id="TIGR00126"/>
    </source>
</evidence>
<dbReference type="PANTHER" id="PTHR10889">
    <property type="entry name" value="DEOXYRIBOSE-PHOSPHATE ALDOLASE"/>
    <property type="match status" value="1"/>
</dbReference>
<comment type="catalytic activity">
    <reaction evidence="6">
        <text>2-deoxy-D-ribose 5-phosphate = D-glyceraldehyde 3-phosphate + acetaldehyde</text>
        <dbReference type="Rhea" id="RHEA:12821"/>
        <dbReference type="ChEBI" id="CHEBI:15343"/>
        <dbReference type="ChEBI" id="CHEBI:59776"/>
        <dbReference type="ChEBI" id="CHEBI:62877"/>
        <dbReference type="EC" id="4.1.2.4"/>
    </reaction>
</comment>
<dbReference type="GO" id="GO:0009264">
    <property type="term" value="P:deoxyribonucleotide catabolic process"/>
    <property type="evidence" value="ECO:0007669"/>
    <property type="project" value="UniProtKB-UniRule"/>
</dbReference>
<dbReference type="SUPFAM" id="SSF51569">
    <property type="entry name" value="Aldolase"/>
    <property type="match status" value="1"/>
</dbReference>
<dbReference type="PANTHER" id="PTHR10889:SF3">
    <property type="entry name" value="DEOXYRIBOSE-PHOSPHATE ALDOLASE"/>
    <property type="match status" value="1"/>
</dbReference>
<organism evidence="8 9">
    <name type="scientific">Candidatus Odoribacter faecigallinarum</name>
    <dbReference type="NCBI Taxonomy" id="2838706"/>
    <lineage>
        <taxon>Bacteria</taxon>
        <taxon>Pseudomonadati</taxon>
        <taxon>Bacteroidota</taxon>
        <taxon>Bacteroidia</taxon>
        <taxon>Bacteroidales</taxon>
        <taxon>Odoribacteraceae</taxon>
        <taxon>Odoribacter</taxon>
    </lineage>
</organism>